<feature type="region of interest" description="Disordered" evidence="15">
    <location>
        <begin position="288"/>
        <end position="309"/>
    </location>
</feature>
<dbReference type="PANTHER" id="PTHR32552">
    <property type="entry name" value="FERRICHROME IRON RECEPTOR-RELATED"/>
    <property type="match status" value="1"/>
</dbReference>
<dbReference type="PANTHER" id="PTHR32552:SF81">
    <property type="entry name" value="TONB-DEPENDENT OUTER MEMBRANE RECEPTOR"/>
    <property type="match status" value="1"/>
</dbReference>
<dbReference type="InterPro" id="IPR039426">
    <property type="entry name" value="TonB-dep_rcpt-like"/>
</dbReference>
<dbReference type="EMBL" id="JBDPZC010000013">
    <property type="protein sequence ID" value="MEO3715336.1"/>
    <property type="molecule type" value="Genomic_DNA"/>
</dbReference>
<organism evidence="19 20">
    <name type="scientific">Roseateles flavus</name>
    <dbReference type="NCBI Taxonomy" id="3149041"/>
    <lineage>
        <taxon>Bacteria</taxon>
        <taxon>Pseudomonadati</taxon>
        <taxon>Pseudomonadota</taxon>
        <taxon>Betaproteobacteria</taxon>
        <taxon>Burkholderiales</taxon>
        <taxon>Sphaerotilaceae</taxon>
        <taxon>Roseateles</taxon>
    </lineage>
</organism>
<feature type="short sequence motif" description="TonB C-terminal box" evidence="13">
    <location>
        <begin position="726"/>
        <end position="743"/>
    </location>
</feature>
<dbReference type="InterPro" id="IPR000531">
    <property type="entry name" value="Beta-barrel_TonB"/>
</dbReference>
<evidence type="ECO:0000256" key="9">
    <source>
        <dbReference type="ARBA" id="ARBA00023077"/>
    </source>
</evidence>
<dbReference type="InterPro" id="IPR012910">
    <property type="entry name" value="Plug_dom"/>
</dbReference>
<dbReference type="PROSITE" id="PS51318">
    <property type="entry name" value="TAT"/>
    <property type="match status" value="1"/>
</dbReference>
<evidence type="ECO:0000256" key="16">
    <source>
        <dbReference type="SAM" id="SignalP"/>
    </source>
</evidence>
<keyword evidence="9 14" id="KW-0798">TonB box</keyword>
<feature type="domain" description="TonB-dependent receptor-like beta-barrel" evidence="17">
    <location>
        <begin position="270"/>
        <end position="707"/>
    </location>
</feature>
<proteinExistence type="inferred from homology"/>
<dbReference type="Pfam" id="PF00593">
    <property type="entry name" value="TonB_dep_Rec_b-barrel"/>
    <property type="match status" value="1"/>
</dbReference>
<evidence type="ECO:0000256" key="15">
    <source>
        <dbReference type="SAM" id="MobiDB-lite"/>
    </source>
</evidence>
<evidence type="ECO:0000256" key="11">
    <source>
        <dbReference type="ARBA" id="ARBA00023237"/>
    </source>
</evidence>
<evidence type="ECO:0000259" key="17">
    <source>
        <dbReference type="Pfam" id="PF00593"/>
    </source>
</evidence>
<dbReference type="Gene3D" id="2.40.170.20">
    <property type="entry name" value="TonB-dependent receptor, beta-barrel domain"/>
    <property type="match status" value="1"/>
</dbReference>
<comment type="similarity">
    <text evidence="12 14">Belongs to the TonB-dependent receptor family.</text>
</comment>
<keyword evidence="6 16" id="KW-0732">Signal</keyword>
<reference evidence="19 20" key="1">
    <citation type="submission" date="2024-05" db="EMBL/GenBank/DDBJ databases">
        <title>Roseateles sp. 2.12 16S ribosomal RNA gene Genome sequencing and assembly.</title>
        <authorList>
            <person name="Woo H."/>
        </authorList>
    </citation>
    <scope>NUCLEOTIDE SEQUENCE [LARGE SCALE GENOMIC DNA]</scope>
    <source>
        <strain evidence="19 20">2.12</strain>
    </source>
</reference>
<keyword evidence="5 12" id="KW-0812">Transmembrane</keyword>
<comment type="caution">
    <text evidence="19">The sequence shown here is derived from an EMBL/GenBank/DDBJ whole genome shotgun (WGS) entry which is preliminary data.</text>
</comment>
<evidence type="ECO:0000256" key="4">
    <source>
        <dbReference type="ARBA" id="ARBA00022496"/>
    </source>
</evidence>
<evidence type="ECO:0000256" key="8">
    <source>
        <dbReference type="ARBA" id="ARBA00023065"/>
    </source>
</evidence>
<dbReference type="InterPro" id="IPR036942">
    <property type="entry name" value="Beta-barrel_TonB_sf"/>
</dbReference>
<accession>A0ABV0GK02</accession>
<dbReference type="SUPFAM" id="SSF56935">
    <property type="entry name" value="Porins"/>
    <property type="match status" value="1"/>
</dbReference>
<name>A0ABV0GK02_9BURK</name>
<keyword evidence="3 12" id="KW-1134">Transmembrane beta strand</keyword>
<keyword evidence="4" id="KW-0410">Iron transport</keyword>
<protein>
    <submittedName>
        <fullName evidence="19">TonB-dependent receptor</fullName>
    </submittedName>
</protein>
<comment type="subcellular location">
    <subcellularLocation>
        <location evidence="1 12">Cell outer membrane</location>
        <topology evidence="1 12">Multi-pass membrane protein</topology>
    </subcellularLocation>
</comment>
<evidence type="ECO:0000256" key="1">
    <source>
        <dbReference type="ARBA" id="ARBA00004571"/>
    </source>
</evidence>
<dbReference type="RefSeq" id="WP_347612724.1">
    <property type="nucleotide sequence ID" value="NZ_JBDPZC010000013.1"/>
</dbReference>
<keyword evidence="2 12" id="KW-0813">Transport</keyword>
<keyword evidence="20" id="KW-1185">Reference proteome</keyword>
<evidence type="ECO:0000256" key="12">
    <source>
        <dbReference type="PROSITE-ProRule" id="PRU01360"/>
    </source>
</evidence>
<keyword evidence="7" id="KW-0408">Iron</keyword>
<dbReference type="Pfam" id="PF07715">
    <property type="entry name" value="Plug"/>
    <property type="match status" value="1"/>
</dbReference>
<dbReference type="Proteomes" id="UP001462640">
    <property type="component" value="Unassembled WGS sequence"/>
</dbReference>
<evidence type="ECO:0000256" key="3">
    <source>
        <dbReference type="ARBA" id="ARBA00022452"/>
    </source>
</evidence>
<evidence type="ECO:0000313" key="19">
    <source>
        <dbReference type="EMBL" id="MEO3715336.1"/>
    </source>
</evidence>
<evidence type="ECO:0000256" key="7">
    <source>
        <dbReference type="ARBA" id="ARBA00023004"/>
    </source>
</evidence>
<evidence type="ECO:0000256" key="13">
    <source>
        <dbReference type="PROSITE-ProRule" id="PRU10144"/>
    </source>
</evidence>
<dbReference type="InterPro" id="IPR006311">
    <property type="entry name" value="TAT_signal"/>
</dbReference>
<evidence type="ECO:0000256" key="10">
    <source>
        <dbReference type="ARBA" id="ARBA00023136"/>
    </source>
</evidence>
<gene>
    <name evidence="19" type="ORF">ABDJ40_21410</name>
</gene>
<dbReference type="PROSITE" id="PS52016">
    <property type="entry name" value="TONB_DEPENDENT_REC_3"/>
    <property type="match status" value="1"/>
</dbReference>
<feature type="signal peptide" evidence="16">
    <location>
        <begin position="1"/>
        <end position="36"/>
    </location>
</feature>
<evidence type="ECO:0000256" key="2">
    <source>
        <dbReference type="ARBA" id="ARBA00022448"/>
    </source>
</evidence>
<dbReference type="CDD" id="cd01347">
    <property type="entry name" value="ligand_gated_channel"/>
    <property type="match status" value="1"/>
</dbReference>
<keyword evidence="19" id="KW-0675">Receptor</keyword>
<evidence type="ECO:0000313" key="20">
    <source>
        <dbReference type="Proteomes" id="UP001462640"/>
    </source>
</evidence>
<dbReference type="PROSITE" id="PS01156">
    <property type="entry name" value="TONB_DEPENDENT_REC_2"/>
    <property type="match status" value="1"/>
</dbReference>
<keyword evidence="10 12" id="KW-0472">Membrane</keyword>
<evidence type="ECO:0000256" key="5">
    <source>
        <dbReference type="ARBA" id="ARBA00022692"/>
    </source>
</evidence>
<feature type="domain" description="TonB-dependent receptor plug" evidence="18">
    <location>
        <begin position="69"/>
        <end position="178"/>
    </location>
</feature>
<sequence length="743" mass="79455">MTLTPIAAAHPGAALRRTPLTLALLSALAAGAPAWAEPGPAPAEEPAPAADTQKLEAVTVTARRREESLKDVPVAVTAFGAGALESLNVKNLGDLQSQVPNLTIYAARGSNSTITTFIRGVGQADPLWGVDPGVGIYLDDVYVARPQGALLDVFDTQRIEVLRGPQGTLYGKNTIGGAVKYVSRPLGTRTEGSASLTFGSYGQMDAKGSVGGASSDGQFRARLALATLNRDGYGKNLTDGSEVSNQKTKAGRLSLGFYPSGQPFNVQFTTDKTYDESNMRGFQRLDVNKFDPAKTPPGESRYDIASGMPNQNRTETGGSSLSLNWNVDSQWTAKFIAAHRSNDTSTGIDFDGLPNKIADVLALYQDTQSSAEAQLAFDGAGSSGVMGVYFFNGEAGGKVSNNFFNLSFGTTNGTVHTRGKAAYADWSWRLAQGFSLSAGLRYTKESKRAVVLNQAFSDATFSKPIATLADFDKTREVSNTSPKVSLDYKLSSATSLYASASRGFKSGGFNIRANTAAVPISSKPFEDEVLDSIEGGAKMVLDGGRLELNTAVFHNKYKNVQLSVFTSYTQANGTPGFFGDFTNAGRATVDGAELEFVWRPNSSWTFSGNVSALHARYDEYLDKGVNVADQKKFTNAPKFQAAFNLENRTALGRGTLRSRVGVSYRTKVYPTTDLSEAIAQDAYALLNAGLIWERDEHLSFSLQGSNLTNKAYRTDGYNIAALGVLTGFYGAPRTLSVGVSYKF</sequence>
<keyword evidence="11 12" id="KW-0998">Cell outer membrane</keyword>
<keyword evidence="8" id="KW-0406">Ion transport</keyword>
<feature type="chain" id="PRO_5047497029" evidence="16">
    <location>
        <begin position="37"/>
        <end position="743"/>
    </location>
</feature>
<evidence type="ECO:0000256" key="6">
    <source>
        <dbReference type="ARBA" id="ARBA00022729"/>
    </source>
</evidence>
<evidence type="ECO:0000259" key="18">
    <source>
        <dbReference type="Pfam" id="PF07715"/>
    </source>
</evidence>
<evidence type="ECO:0000256" key="14">
    <source>
        <dbReference type="RuleBase" id="RU003357"/>
    </source>
</evidence>
<dbReference type="InterPro" id="IPR010917">
    <property type="entry name" value="TonB_rcpt_CS"/>
</dbReference>